<gene>
    <name evidence="1" type="ORF">GL300_19810</name>
</gene>
<organism evidence="1 2">
    <name type="scientific">Paracoccus litorisediminis</name>
    <dbReference type="NCBI Taxonomy" id="2006130"/>
    <lineage>
        <taxon>Bacteria</taxon>
        <taxon>Pseudomonadati</taxon>
        <taxon>Pseudomonadota</taxon>
        <taxon>Alphaproteobacteria</taxon>
        <taxon>Rhodobacterales</taxon>
        <taxon>Paracoccaceae</taxon>
        <taxon>Paracoccus</taxon>
    </lineage>
</organism>
<dbReference type="OrthoDB" id="7874906at2"/>
<dbReference type="EMBL" id="WMIG01000016">
    <property type="protein sequence ID" value="MTH61464.1"/>
    <property type="molecule type" value="Genomic_DNA"/>
</dbReference>
<reference evidence="1 2" key="1">
    <citation type="submission" date="2019-11" db="EMBL/GenBank/DDBJ databases">
        <authorList>
            <person name="Dong K."/>
        </authorList>
    </citation>
    <scope>NUCLEOTIDE SEQUENCE [LARGE SCALE GENOMIC DNA]</scope>
    <source>
        <strain evidence="1 2">NBRC 112902</strain>
    </source>
</reference>
<proteinExistence type="predicted"/>
<dbReference type="AlphaFoldDB" id="A0A844HSQ0"/>
<comment type="caution">
    <text evidence="1">The sequence shown here is derived from an EMBL/GenBank/DDBJ whole genome shotgun (WGS) entry which is preliminary data.</text>
</comment>
<keyword evidence="2" id="KW-1185">Reference proteome</keyword>
<evidence type="ECO:0000313" key="1">
    <source>
        <dbReference type="EMBL" id="MTH61464.1"/>
    </source>
</evidence>
<name>A0A844HSQ0_9RHOB</name>
<evidence type="ECO:0000313" key="2">
    <source>
        <dbReference type="Proteomes" id="UP000449846"/>
    </source>
</evidence>
<dbReference type="Proteomes" id="UP000449846">
    <property type="component" value="Unassembled WGS sequence"/>
</dbReference>
<sequence>MKHYCLSSRHGGRVSGRARHQWAVSLRRSLATMAHAAALYNHQRFQTAVGRPQPWSFQTCKAAEPPFRNEEDRKRTLTVREPDCVQRNDAIGFGIYCLSSTRNAQEVRMNIVGICRFSLLGKGDWKAFQGKSEEEAQILLTERAAHLFSRDRMEARLKTFELLTLASLRAQTDQNFRFLVLSSDLMPTEFKDRLKALCENIPQVTLRFFPVISVHEAQRIVFRELNIKYSQTLQFRLDDDDCVCIDFIEAMREFTATRMNAEGVFVASIRGVMYSSVGGKQDGVYHWPVEFMSAGAAIRHPSKSIYEFGHFGMATRFPTVVIENRLSLVTHNGTNDTQFTAATIKHRGMVMMSSEEINRSIEKNFPFLTDESREIAGLNNKNTEKNALNHESQDPQWLNDLLTTKNRRGFLISDDLFALQHTYRSGKVLYVSFDNLASVRASTKYRDPWGYAFAKKMEWSSLGVLCYRPNWYRIPRLHDELHNLAERGFFKKFKQVIFSGTSMGAYAACAFSSISPGCTVIAFSPQATLDPEKIDWDNRYPSGTAADWSGLFADAGSELRSAKHAWIVFDPLLEEDRRHAGLLEGSNVTLLKARYSGHFTAQYMRQVGILSGFVKSCATGDMSVAKFYSQYRTARQYRRYLDGLVHKLTQHPSHTLRERAISALRTANRPALANDLARTLLPPDRV</sequence>
<protein>
    <recommendedName>
        <fullName evidence="3">Rhamnosyl transferase</fullName>
    </recommendedName>
</protein>
<dbReference type="Pfam" id="PF11316">
    <property type="entry name" value="Rhamno_transf"/>
    <property type="match status" value="1"/>
</dbReference>
<accession>A0A844HSQ0</accession>
<evidence type="ECO:0008006" key="3">
    <source>
        <dbReference type="Google" id="ProtNLM"/>
    </source>
</evidence>
<dbReference type="InterPro" id="IPR021466">
    <property type="entry name" value="Put_rhamnosyl_transferase"/>
</dbReference>